<name>A0A1S0UJ81_LOALO</name>
<dbReference type="AlphaFoldDB" id="A0A1S0UJ81"/>
<dbReference type="KEGG" id="loa:LOAG_17361"/>
<keyword evidence="1" id="KW-0472">Membrane</keyword>
<organism evidence="2">
    <name type="scientific">Loa loa</name>
    <name type="common">Eye worm</name>
    <name type="synonym">Filaria loa</name>
    <dbReference type="NCBI Taxonomy" id="7209"/>
    <lineage>
        <taxon>Eukaryota</taxon>
        <taxon>Metazoa</taxon>
        <taxon>Ecdysozoa</taxon>
        <taxon>Nematoda</taxon>
        <taxon>Chromadorea</taxon>
        <taxon>Rhabditida</taxon>
        <taxon>Spirurina</taxon>
        <taxon>Spiruromorpha</taxon>
        <taxon>Filarioidea</taxon>
        <taxon>Onchocercidae</taxon>
        <taxon>Loa</taxon>
    </lineage>
</organism>
<dbReference type="CTD" id="31251640"/>
<dbReference type="PANTHER" id="PTHR43319">
    <property type="entry name" value="BETA-LACTAMASE-RELATED"/>
    <property type="match status" value="1"/>
</dbReference>
<dbReference type="RefSeq" id="XP_020306372.1">
    <property type="nucleotide sequence ID" value="XM_020450020.1"/>
</dbReference>
<dbReference type="InParanoid" id="A0A1S0UJ81"/>
<evidence type="ECO:0000313" key="2">
    <source>
        <dbReference type="EMBL" id="EJD75511.1"/>
    </source>
</evidence>
<dbReference type="Gene3D" id="3.40.710.10">
    <property type="entry name" value="DD-peptidase/beta-lactamase superfamily"/>
    <property type="match status" value="1"/>
</dbReference>
<dbReference type="OrthoDB" id="5946976at2759"/>
<keyword evidence="1" id="KW-1133">Transmembrane helix</keyword>
<accession>A0A1S0UJ81</accession>
<sequence>MLVPKKFHVITAAVIIYAIYVYTNDNLYTKLPLYFDFNTVDERFQLVSKIFRKNFMDGWERGGAAITVYFKDQKVIDIWGGYADVQAARKWQMISAYFISQFYISL</sequence>
<dbReference type="GeneID" id="31251640"/>
<evidence type="ECO:0000256" key="1">
    <source>
        <dbReference type="SAM" id="Phobius"/>
    </source>
</evidence>
<evidence type="ECO:0008006" key="3">
    <source>
        <dbReference type="Google" id="ProtNLM"/>
    </source>
</evidence>
<protein>
    <recommendedName>
        <fullName evidence="3">Beta-lactamase-related domain-containing protein</fullName>
    </recommendedName>
</protein>
<keyword evidence="1" id="KW-0812">Transmembrane</keyword>
<gene>
    <name evidence="2" type="ORF">LOAG_17361</name>
</gene>
<reference evidence="2" key="1">
    <citation type="submission" date="2012-04" db="EMBL/GenBank/DDBJ databases">
        <title>The Genome Sequence of Loa loa.</title>
        <authorList>
            <consortium name="The Broad Institute Genome Sequencing Platform"/>
            <consortium name="Broad Institute Genome Sequencing Center for Infectious Disease"/>
            <person name="Nutman T.B."/>
            <person name="Fink D.L."/>
            <person name="Russ C."/>
            <person name="Young S."/>
            <person name="Zeng Q."/>
            <person name="Gargeya S."/>
            <person name="Alvarado L."/>
            <person name="Berlin A."/>
            <person name="Chapman S.B."/>
            <person name="Chen Z."/>
            <person name="Freedman E."/>
            <person name="Gellesch M."/>
            <person name="Goldberg J."/>
            <person name="Griggs A."/>
            <person name="Gujja S."/>
            <person name="Heilman E.R."/>
            <person name="Heiman D."/>
            <person name="Howarth C."/>
            <person name="Mehta T."/>
            <person name="Neiman D."/>
            <person name="Pearson M."/>
            <person name="Roberts A."/>
            <person name="Saif S."/>
            <person name="Shea T."/>
            <person name="Shenoy N."/>
            <person name="Sisk P."/>
            <person name="Stolte C."/>
            <person name="Sykes S."/>
            <person name="White J."/>
            <person name="Yandava C."/>
            <person name="Haas B."/>
            <person name="Henn M.R."/>
            <person name="Nusbaum C."/>
            <person name="Birren B."/>
        </authorList>
    </citation>
    <scope>NUCLEOTIDE SEQUENCE [LARGE SCALE GENOMIC DNA]</scope>
</reference>
<proteinExistence type="predicted"/>
<dbReference type="InterPro" id="IPR052907">
    <property type="entry name" value="Beta-lactamase/esterase"/>
</dbReference>
<feature type="transmembrane region" description="Helical" evidence="1">
    <location>
        <begin position="6"/>
        <end position="23"/>
    </location>
</feature>
<dbReference type="EMBL" id="JH712130">
    <property type="protein sequence ID" value="EJD75511.1"/>
    <property type="molecule type" value="Genomic_DNA"/>
</dbReference>
<dbReference type="PANTHER" id="PTHR43319:SF2">
    <property type="entry name" value="BETA-LACTAMASE-RELATED DOMAIN-CONTAINING PROTEIN"/>
    <property type="match status" value="1"/>
</dbReference>
<dbReference type="InterPro" id="IPR012338">
    <property type="entry name" value="Beta-lactam/transpept-like"/>
</dbReference>